<evidence type="ECO:0000313" key="4">
    <source>
        <dbReference type="WBParaSite" id="ECPE_0000677201-mRNA-1"/>
    </source>
</evidence>
<accession>A0A183AIH4</accession>
<dbReference type="Pfam" id="PF25771">
    <property type="entry name" value="CC_CEP152-bind"/>
    <property type="match status" value="1"/>
</dbReference>
<feature type="region of interest" description="Disordered" evidence="2">
    <location>
        <begin position="253"/>
        <end position="274"/>
    </location>
</feature>
<evidence type="ECO:0000259" key="3">
    <source>
        <dbReference type="Pfam" id="PF25771"/>
    </source>
</evidence>
<reference evidence="4" key="1">
    <citation type="submission" date="2016-06" db="UniProtKB">
        <authorList>
            <consortium name="WormBaseParasite"/>
        </authorList>
    </citation>
    <scope>IDENTIFICATION</scope>
</reference>
<evidence type="ECO:0000256" key="1">
    <source>
        <dbReference type="SAM" id="Coils"/>
    </source>
</evidence>
<keyword evidence="1" id="KW-0175">Coiled coil</keyword>
<dbReference type="InterPro" id="IPR057656">
    <property type="entry name" value="CEP63/Deup1_CC"/>
</dbReference>
<evidence type="ECO:0000256" key="2">
    <source>
        <dbReference type="SAM" id="MobiDB-lite"/>
    </source>
</evidence>
<name>A0A183AIH4_9TREM</name>
<feature type="coiled-coil region" evidence="1">
    <location>
        <begin position="66"/>
        <end position="100"/>
    </location>
</feature>
<organism evidence="4">
    <name type="scientific">Echinostoma caproni</name>
    <dbReference type="NCBI Taxonomy" id="27848"/>
    <lineage>
        <taxon>Eukaryota</taxon>
        <taxon>Metazoa</taxon>
        <taxon>Spiralia</taxon>
        <taxon>Lophotrochozoa</taxon>
        <taxon>Platyhelminthes</taxon>
        <taxon>Trematoda</taxon>
        <taxon>Digenea</taxon>
        <taxon>Plagiorchiida</taxon>
        <taxon>Echinostomata</taxon>
        <taxon>Echinostomatoidea</taxon>
        <taxon>Echinostomatidae</taxon>
        <taxon>Echinostoma</taxon>
    </lineage>
</organism>
<proteinExistence type="predicted"/>
<feature type="region of interest" description="Disordered" evidence="2">
    <location>
        <begin position="187"/>
        <end position="207"/>
    </location>
</feature>
<dbReference type="AlphaFoldDB" id="A0A183AIH4"/>
<feature type="domain" description="CEP63/Deup1 CEP152 binding coiled coil" evidence="3">
    <location>
        <begin position="409"/>
        <end position="435"/>
    </location>
</feature>
<protein>
    <submittedName>
        <fullName evidence="4">Myosin class ii heavy chain</fullName>
    </submittedName>
</protein>
<feature type="compositionally biased region" description="Polar residues" evidence="2">
    <location>
        <begin position="261"/>
        <end position="274"/>
    </location>
</feature>
<dbReference type="WBParaSite" id="ECPE_0000677201-mRNA-1">
    <property type="protein sequence ID" value="ECPE_0000677201-mRNA-1"/>
    <property type="gene ID" value="ECPE_0000677201"/>
</dbReference>
<sequence length="441" mass="49323">LESACQTASGTIHRLVEARTQSMKQVASLSTVVNKAIHGIQSLLERVEGLEKLEFERIQNDWSAQTKQLQSMIVKLSDERDQLQSRLHHQLDLAERLQKENLALSDLLTGAEQFNRTRITCQYPNRKTHFDSDFDKRRSVEVQVDPWPSDKQFKFPGPLAVRKSLPNLTKSSCTVSRAYVMETPTDSQTSSVRFHPLSPASENTSTSGTVISTIERVHPNPSPDVDRTLVPSIDSKRSSVEFRTKFEIPVNQSPIPLRNDIQPNANGDSFDGLSSVTSPSEYANFALVDSRDQSVTKSSTRTDRYGLRTRALGSPSVAQPLGIRRSRSVHIRFPVPENSLYKLTDDARKSAVETGPYENQDAFLPAADPILPQACSTVRFIQNRSLAPSETADYENVSVEDTSVCDLAAKFLAEEQKYSCQLEQKIDAHLEVLKNQFGMNK</sequence>